<gene>
    <name evidence="1" type="ORF">SARC_16646</name>
</gene>
<accession>A0A0L0F3S1</accession>
<evidence type="ECO:0000313" key="2">
    <source>
        <dbReference type="Proteomes" id="UP000054560"/>
    </source>
</evidence>
<feature type="non-terminal residue" evidence="1">
    <location>
        <position position="1"/>
    </location>
</feature>
<dbReference type="AlphaFoldDB" id="A0A0L0F3S1"/>
<dbReference type="EMBL" id="KQ250173">
    <property type="protein sequence ID" value="KNC70823.1"/>
    <property type="molecule type" value="Genomic_DNA"/>
</dbReference>
<proteinExistence type="predicted"/>
<sequence length="100" mass="11281">RVQDMVMAQLLNLETQYMDLYTLDEQFRYFTELLVVVTSGSRNLLELDSTSHTEPDASTPAPPTDAAVVPNFSVESLMFYKMPSLDRCGFVISLCVCFES</sequence>
<dbReference type="Proteomes" id="UP000054560">
    <property type="component" value="Unassembled WGS sequence"/>
</dbReference>
<evidence type="ECO:0000313" key="1">
    <source>
        <dbReference type="EMBL" id="KNC70823.1"/>
    </source>
</evidence>
<dbReference type="RefSeq" id="XP_014144725.1">
    <property type="nucleotide sequence ID" value="XM_014289250.1"/>
</dbReference>
<protein>
    <submittedName>
        <fullName evidence="1">Uncharacterized protein</fullName>
    </submittedName>
</protein>
<reference evidence="1 2" key="1">
    <citation type="submission" date="2011-02" db="EMBL/GenBank/DDBJ databases">
        <title>The Genome Sequence of Sphaeroforma arctica JP610.</title>
        <authorList>
            <consortium name="The Broad Institute Genome Sequencing Platform"/>
            <person name="Russ C."/>
            <person name="Cuomo C."/>
            <person name="Young S.K."/>
            <person name="Zeng Q."/>
            <person name="Gargeya S."/>
            <person name="Alvarado L."/>
            <person name="Berlin A."/>
            <person name="Chapman S.B."/>
            <person name="Chen Z."/>
            <person name="Freedman E."/>
            <person name="Gellesch M."/>
            <person name="Goldberg J."/>
            <person name="Griggs A."/>
            <person name="Gujja S."/>
            <person name="Heilman E."/>
            <person name="Heiman D."/>
            <person name="Howarth C."/>
            <person name="Mehta T."/>
            <person name="Neiman D."/>
            <person name="Pearson M."/>
            <person name="Roberts A."/>
            <person name="Saif S."/>
            <person name="Shea T."/>
            <person name="Shenoy N."/>
            <person name="Sisk P."/>
            <person name="Stolte C."/>
            <person name="Sykes S."/>
            <person name="White J."/>
            <person name="Yandava C."/>
            <person name="Burger G."/>
            <person name="Gray M.W."/>
            <person name="Holland P.W.H."/>
            <person name="King N."/>
            <person name="Lang F.B.F."/>
            <person name="Roger A.J."/>
            <person name="Ruiz-Trillo I."/>
            <person name="Haas B."/>
            <person name="Nusbaum C."/>
            <person name="Birren B."/>
        </authorList>
    </citation>
    <scope>NUCLEOTIDE SEQUENCE [LARGE SCALE GENOMIC DNA]</scope>
    <source>
        <strain evidence="1 2">JP610</strain>
    </source>
</reference>
<dbReference type="GeneID" id="25917150"/>
<keyword evidence="2" id="KW-1185">Reference proteome</keyword>
<name>A0A0L0F3S1_9EUKA</name>
<organism evidence="1 2">
    <name type="scientific">Sphaeroforma arctica JP610</name>
    <dbReference type="NCBI Taxonomy" id="667725"/>
    <lineage>
        <taxon>Eukaryota</taxon>
        <taxon>Ichthyosporea</taxon>
        <taxon>Ichthyophonida</taxon>
        <taxon>Sphaeroforma</taxon>
    </lineage>
</organism>